<dbReference type="AlphaFoldDB" id="A0A154VP78"/>
<dbReference type="InterPro" id="IPR045622">
    <property type="entry name" value="DUF6441"/>
</dbReference>
<dbReference type="OrthoDB" id="7571212at2"/>
<dbReference type="Pfam" id="PF20039">
    <property type="entry name" value="DUF6441"/>
    <property type="match status" value="1"/>
</dbReference>
<proteinExistence type="predicted"/>
<evidence type="ECO:0000313" key="1">
    <source>
        <dbReference type="EMBL" id="KZD03070.1"/>
    </source>
</evidence>
<dbReference type="Proteomes" id="UP000076400">
    <property type="component" value="Unassembled WGS sequence"/>
</dbReference>
<gene>
    <name evidence="1" type="ORF">AUP43_03360</name>
</gene>
<dbReference type="STRING" id="580166.AUP43_03360"/>
<name>A0A154VP78_9PROT</name>
<keyword evidence="2" id="KW-1185">Reference proteome</keyword>
<comment type="caution">
    <text evidence="1">The sequence shown here is derived from an EMBL/GenBank/DDBJ whole genome shotgun (WGS) entry which is preliminary data.</text>
</comment>
<reference evidence="1 2" key="1">
    <citation type="submission" date="2015-12" db="EMBL/GenBank/DDBJ databases">
        <title>Genome sequence of Oceanibaculum pacificum MCCC 1A02656.</title>
        <authorList>
            <person name="Lu L."/>
            <person name="Lai Q."/>
            <person name="Shao Z."/>
            <person name="Qian P."/>
        </authorList>
    </citation>
    <scope>NUCLEOTIDE SEQUENCE [LARGE SCALE GENOMIC DNA]</scope>
    <source>
        <strain evidence="1 2">MCCC 1A02656</strain>
    </source>
</reference>
<organism evidence="1 2">
    <name type="scientific">Oceanibaculum pacificum</name>
    <dbReference type="NCBI Taxonomy" id="580166"/>
    <lineage>
        <taxon>Bacteria</taxon>
        <taxon>Pseudomonadati</taxon>
        <taxon>Pseudomonadota</taxon>
        <taxon>Alphaproteobacteria</taxon>
        <taxon>Rhodospirillales</taxon>
        <taxon>Oceanibaculaceae</taxon>
        <taxon>Oceanibaculum</taxon>
    </lineage>
</organism>
<sequence>MRLGSALEGNLTEVLARERGDLADRLRAGVTEASTGLKQELRGQVTGAGMGERLARTWQDKIYPARHKQTLGPAALVYSKAPEIVRAFDEGMTIRSRDGFFLAVPTEAAGRGSGGKRLTPGEWERGHGQRLRLVYRQGAPSLLVADNARLDGRGVARANVTRSRTGTYTRLRGRTTVPIFILLPQVTLPKVLDVARAEKRALDTLYRTVARAVNGGGEAD</sequence>
<dbReference type="RefSeq" id="WP_067559266.1">
    <property type="nucleotide sequence ID" value="NZ_LPXN01000149.1"/>
</dbReference>
<accession>A0A154VP78</accession>
<protein>
    <submittedName>
        <fullName evidence="1">Uncharacterized protein</fullName>
    </submittedName>
</protein>
<dbReference type="EMBL" id="LPXN01000149">
    <property type="protein sequence ID" value="KZD03070.1"/>
    <property type="molecule type" value="Genomic_DNA"/>
</dbReference>
<evidence type="ECO:0000313" key="2">
    <source>
        <dbReference type="Proteomes" id="UP000076400"/>
    </source>
</evidence>